<gene>
    <name evidence="2" type="ORF">ID875_21385</name>
</gene>
<dbReference type="EMBL" id="JACWUS010000005">
    <property type="protein sequence ID" value="MBD2829919.1"/>
    <property type="molecule type" value="Genomic_DNA"/>
</dbReference>
<evidence type="ECO:0000313" key="2">
    <source>
        <dbReference type="EMBL" id="MBD2829919.1"/>
    </source>
</evidence>
<sequence length="291" mass="32344">MVEIVVPQVPEDDGADVHRSARWIVAGVREQGECRERIEGVEVGHGARVETPAGSVLLVLDKRPTGYKATRDGARYMAYDATLTLLLVEEAGLRGKPLWTRRFASEKGAFGSAGCAMVAKHLAAHPADPHVREVEPGPGRPNWTSGPCRWCGEQVSKGAGRAVGRGTQVMVEHRPGRCTLPARDTAGEECALCGIACVRGSADWAQVRDARTGQRWEARHRGDCARWPSPQVEARRKEELRLEREERREAERKREAKAQAARRKRADKRRAAEEEERRAALEVQERVERLG</sequence>
<feature type="compositionally biased region" description="Basic and acidic residues" evidence="1">
    <location>
        <begin position="235"/>
        <end position="257"/>
    </location>
</feature>
<dbReference type="AlphaFoldDB" id="A0A927BLH9"/>
<organism evidence="2">
    <name type="scientific">Streptomyces globisporus</name>
    <dbReference type="NCBI Taxonomy" id="1908"/>
    <lineage>
        <taxon>Bacteria</taxon>
        <taxon>Bacillati</taxon>
        <taxon>Actinomycetota</taxon>
        <taxon>Actinomycetes</taxon>
        <taxon>Kitasatosporales</taxon>
        <taxon>Streptomycetaceae</taxon>
        <taxon>Streptomyces</taxon>
    </lineage>
</organism>
<accession>A0A927BLH9</accession>
<name>A0A927BLH9_STRGL</name>
<proteinExistence type="predicted"/>
<feature type="compositionally biased region" description="Basic and acidic residues" evidence="1">
    <location>
        <begin position="269"/>
        <end position="291"/>
    </location>
</feature>
<protein>
    <submittedName>
        <fullName evidence="2">Uncharacterized protein</fullName>
    </submittedName>
</protein>
<feature type="region of interest" description="Disordered" evidence="1">
    <location>
        <begin position="235"/>
        <end position="291"/>
    </location>
</feature>
<comment type="caution">
    <text evidence="2">The sequence shown here is derived from an EMBL/GenBank/DDBJ whole genome shotgun (WGS) entry which is preliminary data.</text>
</comment>
<reference evidence="2" key="1">
    <citation type="journal article" date="2020" name="PLoS ONE">
        <title>Isolation and characterization of Streptomyces bacteriophages and Streptomyces strains encoding biosynthetic arsenals: Streptomyces strains and phages for antibiotic discovery.</title>
        <authorList>
            <person name="Montano E.T."/>
            <person name="Nideffer J.F."/>
            <person name="Brumage L."/>
            <person name="Erb M."/>
            <person name="Derman A.I."/>
            <person name="Davis J.P."/>
            <person name="Estrada E."/>
            <person name="Fu S."/>
            <person name="Le D."/>
            <person name="Vuppala A."/>
            <person name="Tran C."/>
            <person name="Luterstein E."/>
            <person name="Lakkaraju S."/>
            <person name="Panchagnula S."/>
            <person name="Ren C."/>
            <person name="Doan J."/>
            <person name="Tran S."/>
            <person name="Soriano J."/>
            <person name="Fujita Y."/>
            <person name="Gutala P."/>
            <person name="Fujii Q."/>
            <person name="Lee M."/>
            <person name="Bui A."/>
            <person name="Villarreal C."/>
            <person name="Shing S.R."/>
            <person name="Kim S."/>
            <person name="Freeman D."/>
            <person name="Racha V."/>
            <person name="Ho A."/>
            <person name="Kumar P."/>
            <person name="Falah K."/>
            <person name="Dawson T."/>
            <person name="Enustun E."/>
            <person name="Prichard A."/>
            <person name="Gomez A."/>
            <person name="Khanna K."/>
            <person name="Trigg S."/>
            <person name="Fernandez L."/>
            <person name="Pogliano K."/>
            <person name="Pogliano J."/>
        </authorList>
    </citation>
    <scope>NUCLEOTIDE SEQUENCE</scope>
    <source>
        <strain evidence="2">QF2</strain>
    </source>
</reference>
<evidence type="ECO:0000256" key="1">
    <source>
        <dbReference type="SAM" id="MobiDB-lite"/>
    </source>
</evidence>